<accession>A0A176WJ95</accession>
<protein>
    <submittedName>
        <fullName evidence="2">Uncharacterized protein</fullName>
    </submittedName>
</protein>
<feature type="coiled-coil region" evidence="1">
    <location>
        <begin position="123"/>
        <end position="150"/>
    </location>
</feature>
<organism evidence="2 3">
    <name type="scientific">Marchantia polymorpha subsp. ruderalis</name>
    <dbReference type="NCBI Taxonomy" id="1480154"/>
    <lineage>
        <taxon>Eukaryota</taxon>
        <taxon>Viridiplantae</taxon>
        <taxon>Streptophyta</taxon>
        <taxon>Embryophyta</taxon>
        <taxon>Marchantiophyta</taxon>
        <taxon>Marchantiopsida</taxon>
        <taxon>Marchantiidae</taxon>
        <taxon>Marchantiales</taxon>
        <taxon>Marchantiaceae</taxon>
        <taxon>Marchantia</taxon>
    </lineage>
</organism>
<evidence type="ECO:0000256" key="1">
    <source>
        <dbReference type="SAM" id="Coils"/>
    </source>
</evidence>
<comment type="caution">
    <text evidence="2">The sequence shown here is derived from an EMBL/GenBank/DDBJ whole genome shotgun (WGS) entry which is preliminary data.</text>
</comment>
<proteinExistence type="predicted"/>
<dbReference type="EMBL" id="LVLJ01000695">
    <property type="protein sequence ID" value="OAE33099.1"/>
    <property type="molecule type" value="Genomic_DNA"/>
</dbReference>
<gene>
    <name evidence="2" type="ORF">AXG93_1913s2010</name>
</gene>
<sequence length="209" mass="24186">MDKNQTKGVELRGNPMLWRIEHWTKMMGPCAGSDGDLLFEKSSVRLTRIEEFSYGPLFSFGRKGTNRKLRTRARPKKRANQELVATEVSDSSVEKTVAPIDSVVPLLKYLDEKREKYAVSNELGKADMRLQESQRRMEKAEEAYRHLQDETTDGLKLRLEKCLNGFAMWGLQMVKWLKLDLLKWRLMSAKTSEFAGHKQIVELVNTFSE</sequence>
<evidence type="ECO:0000313" key="2">
    <source>
        <dbReference type="EMBL" id="OAE33099.1"/>
    </source>
</evidence>
<reference evidence="2" key="1">
    <citation type="submission" date="2016-03" db="EMBL/GenBank/DDBJ databases">
        <title>Mechanisms controlling the formation of the plant cell surface in tip-growing cells are functionally conserved among land plants.</title>
        <authorList>
            <person name="Honkanen S."/>
            <person name="Jones V.A."/>
            <person name="Morieri G."/>
            <person name="Champion C."/>
            <person name="Hetherington A.J."/>
            <person name="Kelly S."/>
            <person name="Saint-Marcoux D."/>
            <person name="Proust H."/>
            <person name="Prescott H."/>
            <person name="Dolan L."/>
        </authorList>
    </citation>
    <scope>NUCLEOTIDE SEQUENCE [LARGE SCALE GENOMIC DNA]</scope>
    <source>
        <tissue evidence="2">Whole gametophyte</tissue>
    </source>
</reference>
<dbReference type="AlphaFoldDB" id="A0A176WJ95"/>
<name>A0A176WJ95_MARPO</name>
<evidence type="ECO:0000313" key="3">
    <source>
        <dbReference type="Proteomes" id="UP000077202"/>
    </source>
</evidence>
<keyword evidence="3" id="KW-1185">Reference proteome</keyword>
<keyword evidence="1" id="KW-0175">Coiled coil</keyword>
<dbReference type="Proteomes" id="UP000077202">
    <property type="component" value="Unassembled WGS sequence"/>
</dbReference>